<reference evidence="7 8" key="1">
    <citation type="submission" date="2019-04" db="EMBL/GenBank/DDBJ databases">
        <title>Streptomyces oryziradicis sp. nov., a novel actinomycete isolated from rhizosphere soil of rice (Oryza sativa L.).</title>
        <authorList>
            <person name="Li C."/>
        </authorList>
    </citation>
    <scope>NUCLEOTIDE SEQUENCE [LARGE SCALE GENOMIC DNA]</scope>
    <source>
        <strain evidence="7 8">NEAU-C40</strain>
    </source>
</reference>
<keyword evidence="8" id="KW-1185">Reference proteome</keyword>
<dbReference type="InterPro" id="IPR017937">
    <property type="entry name" value="Thioredoxin_CS"/>
</dbReference>
<dbReference type="PANTHER" id="PTHR42852:SF6">
    <property type="entry name" value="THIOL:DISULFIDE INTERCHANGE PROTEIN DSBE"/>
    <property type="match status" value="1"/>
</dbReference>
<dbReference type="PROSITE" id="PS51257">
    <property type="entry name" value="PROKAR_LIPOPROTEIN"/>
    <property type="match status" value="1"/>
</dbReference>
<dbReference type="PROSITE" id="PS51352">
    <property type="entry name" value="THIOREDOXIN_2"/>
    <property type="match status" value="1"/>
</dbReference>
<keyword evidence="4" id="KW-1015">Disulfide bond</keyword>
<proteinExistence type="predicted"/>
<dbReference type="GO" id="GO:0016209">
    <property type="term" value="F:antioxidant activity"/>
    <property type="evidence" value="ECO:0007669"/>
    <property type="project" value="InterPro"/>
</dbReference>
<comment type="caution">
    <text evidence="7">The sequence shown here is derived from an EMBL/GenBank/DDBJ whole genome shotgun (WGS) entry which is preliminary data.</text>
</comment>
<sequence length="209" mass="22089">MPESRPRAWRRARRAPRHVSLAAGVAVLALTAVGCSSTGSGTSSGSSTRFVQGTGDISRAAQGHRPQVPDISGGTVDGKTLNLADYRGKVVVLNVWGSWCAPCRAEAPGLEKVYQSTKSKGVEFIGINTRDLAKDNALAFERNFGITYPSLFDPQGKLLLKFPNGTLTLQSIPSTIVVDRKGGIAVRAAAGLTEEKLQAMLAPVIAEKS</sequence>
<evidence type="ECO:0000256" key="4">
    <source>
        <dbReference type="ARBA" id="ARBA00023157"/>
    </source>
</evidence>
<comment type="subcellular location">
    <subcellularLocation>
        <location evidence="1">Cell envelope</location>
    </subcellularLocation>
</comment>
<keyword evidence="2" id="KW-0201">Cytochrome c-type biogenesis</keyword>
<dbReference type="InterPro" id="IPR013766">
    <property type="entry name" value="Thioredoxin_domain"/>
</dbReference>
<dbReference type="AlphaFoldDB" id="A0A4U0SU81"/>
<dbReference type="RefSeq" id="WP_136721952.1">
    <property type="nucleotide sequence ID" value="NZ_SUMC01000002.1"/>
</dbReference>
<keyword evidence="3" id="KW-0812">Transmembrane</keyword>
<feature type="domain" description="Thioredoxin" evidence="6">
    <location>
        <begin position="62"/>
        <end position="183"/>
    </location>
</feature>
<keyword evidence="3" id="KW-0735">Signal-anchor</keyword>
<dbReference type="OrthoDB" id="9796554at2"/>
<protein>
    <submittedName>
        <fullName evidence="7">TlpA family protein disulfide reductase</fullName>
    </submittedName>
</protein>
<evidence type="ECO:0000259" key="6">
    <source>
        <dbReference type="PROSITE" id="PS51352"/>
    </source>
</evidence>
<dbReference type="EMBL" id="SUMC01000002">
    <property type="protein sequence ID" value="TKA13083.1"/>
    <property type="molecule type" value="Genomic_DNA"/>
</dbReference>
<evidence type="ECO:0000256" key="3">
    <source>
        <dbReference type="ARBA" id="ARBA00022968"/>
    </source>
</evidence>
<dbReference type="CDD" id="cd02966">
    <property type="entry name" value="TlpA_like_family"/>
    <property type="match status" value="1"/>
</dbReference>
<evidence type="ECO:0000313" key="7">
    <source>
        <dbReference type="EMBL" id="TKA13083.1"/>
    </source>
</evidence>
<gene>
    <name evidence="7" type="ORF">FCI23_03620</name>
</gene>
<evidence type="ECO:0000256" key="1">
    <source>
        <dbReference type="ARBA" id="ARBA00004196"/>
    </source>
</evidence>
<dbReference type="PROSITE" id="PS00194">
    <property type="entry name" value="THIOREDOXIN_1"/>
    <property type="match status" value="1"/>
</dbReference>
<dbReference type="Proteomes" id="UP000305778">
    <property type="component" value="Unassembled WGS sequence"/>
</dbReference>
<organism evidence="7 8">
    <name type="scientific">Actinacidiphila oryziradicis</name>
    <dbReference type="NCBI Taxonomy" id="2571141"/>
    <lineage>
        <taxon>Bacteria</taxon>
        <taxon>Bacillati</taxon>
        <taxon>Actinomycetota</taxon>
        <taxon>Actinomycetes</taxon>
        <taxon>Kitasatosporales</taxon>
        <taxon>Streptomycetaceae</taxon>
        <taxon>Actinacidiphila</taxon>
    </lineage>
</organism>
<dbReference type="Pfam" id="PF00578">
    <property type="entry name" value="AhpC-TSA"/>
    <property type="match status" value="1"/>
</dbReference>
<accession>A0A4U0SU81</accession>
<evidence type="ECO:0000313" key="8">
    <source>
        <dbReference type="Proteomes" id="UP000305778"/>
    </source>
</evidence>
<dbReference type="GO" id="GO:0016491">
    <property type="term" value="F:oxidoreductase activity"/>
    <property type="evidence" value="ECO:0007669"/>
    <property type="project" value="InterPro"/>
</dbReference>
<dbReference type="PANTHER" id="PTHR42852">
    <property type="entry name" value="THIOL:DISULFIDE INTERCHANGE PROTEIN DSBE"/>
    <property type="match status" value="1"/>
</dbReference>
<dbReference type="GO" id="GO:0030313">
    <property type="term" value="C:cell envelope"/>
    <property type="evidence" value="ECO:0007669"/>
    <property type="project" value="UniProtKB-SubCell"/>
</dbReference>
<dbReference type="InterPro" id="IPR050553">
    <property type="entry name" value="Thioredoxin_ResA/DsbE_sf"/>
</dbReference>
<dbReference type="InterPro" id="IPR036249">
    <property type="entry name" value="Thioredoxin-like_sf"/>
</dbReference>
<evidence type="ECO:0000256" key="2">
    <source>
        <dbReference type="ARBA" id="ARBA00022748"/>
    </source>
</evidence>
<dbReference type="Gene3D" id="3.40.30.10">
    <property type="entry name" value="Glutaredoxin"/>
    <property type="match status" value="1"/>
</dbReference>
<dbReference type="SUPFAM" id="SSF52833">
    <property type="entry name" value="Thioredoxin-like"/>
    <property type="match status" value="1"/>
</dbReference>
<dbReference type="GO" id="GO:0017004">
    <property type="term" value="P:cytochrome complex assembly"/>
    <property type="evidence" value="ECO:0007669"/>
    <property type="project" value="UniProtKB-KW"/>
</dbReference>
<name>A0A4U0SU81_9ACTN</name>
<evidence type="ECO:0000256" key="5">
    <source>
        <dbReference type="ARBA" id="ARBA00023284"/>
    </source>
</evidence>
<dbReference type="InterPro" id="IPR000866">
    <property type="entry name" value="AhpC/TSA"/>
</dbReference>
<keyword evidence="5" id="KW-0676">Redox-active center</keyword>